<keyword evidence="3" id="KW-1185">Reference proteome</keyword>
<protein>
    <submittedName>
        <fullName evidence="2">Uncharacterized protein</fullName>
    </submittedName>
</protein>
<reference evidence="2 3" key="1">
    <citation type="submission" date="2021-06" db="EMBL/GenBank/DDBJ databases">
        <title>Caerostris extrusa draft genome.</title>
        <authorList>
            <person name="Kono N."/>
            <person name="Arakawa K."/>
        </authorList>
    </citation>
    <scope>NUCLEOTIDE SEQUENCE [LARGE SCALE GENOMIC DNA]</scope>
</reference>
<feature type="region of interest" description="Disordered" evidence="1">
    <location>
        <begin position="38"/>
        <end position="68"/>
    </location>
</feature>
<organism evidence="2 3">
    <name type="scientific">Caerostris extrusa</name>
    <name type="common">Bark spider</name>
    <name type="synonym">Caerostris bankana</name>
    <dbReference type="NCBI Taxonomy" id="172846"/>
    <lineage>
        <taxon>Eukaryota</taxon>
        <taxon>Metazoa</taxon>
        <taxon>Ecdysozoa</taxon>
        <taxon>Arthropoda</taxon>
        <taxon>Chelicerata</taxon>
        <taxon>Arachnida</taxon>
        <taxon>Araneae</taxon>
        <taxon>Araneomorphae</taxon>
        <taxon>Entelegynae</taxon>
        <taxon>Araneoidea</taxon>
        <taxon>Araneidae</taxon>
        <taxon>Caerostris</taxon>
    </lineage>
</organism>
<dbReference type="EMBL" id="BPLR01018675">
    <property type="protein sequence ID" value="GIZ01464.1"/>
    <property type="molecule type" value="Genomic_DNA"/>
</dbReference>
<dbReference type="AlphaFoldDB" id="A0AAV4Y5N5"/>
<dbReference type="Proteomes" id="UP001054945">
    <property type="component" value="Unassembled WGS sequence"/>
</dbReference>
<accession>A0AAV4Y5N5</accession>
<evidence type="ECO:0000313" key="3">
    <source>
        <dbReference type="Proteomes" id="UP001054945"/>
    </source>
</evidence>
<proteinExistence type="predicted"/>
<evidence type="ECO:0000313" key="2">
    <source>
        <dbReference type="EMBL" id="GIZ01464.1"/>
    </source>
</evidence>
<gene>
    <name evidence="2" type="ORF">CEXT_585521</name>
</gene>
<comment type="caution">
    <text evidence="2">The sequence shown here is derived from an EMBL/GenBank/DDBJ whole genome shotgun (WGS) entry which is preliminary data.</text>
</comment>
<name>A0AAV4Y5N5_CAEEX</name>
<evidence type="ECO:0000256" key="1">
    <source>
        <dbReference type="SAM" id="MobiDB-lite"/>
    </source>
</evidence>
<sequence>MDQTKKDHNPTLFITEETKTAFTNACIWSDLEDKSCLLSGQKPQPEVTGDKDSPSSNQRSLGTRIHREGLIPITPTLMEGNEWGKYMFDKHDNSFWRHYRDEALV</sequence>